<evidence type="ECO:0000256" key="2">
    <source>
        <dbReference type="ARBA" id="ARBA00001946"/>
    </source>
</evidence>
<evidence type="ECO:0000256" key="6">
    <source>
        <dbReference type="ARBA" id="ARBA00022448"/>
    </source>
</evidence>
<dbReference type="InterPro" id="IPR008279">
    <property type="entry name" value="PEP-util_enz_mobile_dom"/>
</dbReference>
<dbReference type="PANTHER" id="PTHR46244:SF1">
    <property type="entry name" value="PHOSPHOENOLPYRUVATE-DEPENDENT PHOSPHOTRANSFERASE SYSTEM"/>
    <property type="match status" value="1"/>
</dbReference>
<evidence type="ECO:0000256" key="12">
    <source>
        <dbReference type="ARBA" id="ARBA00022777"/>
    </source>
</evidence>
<dbReference type="Pfam" id="PF01590">
    <property type="entry name" value="GAF"/>
    <property type="match status" value="1"/>
</dbReference>
<dbReference type="InterPro" id="IPR036637">
    <property type="entry name" value="Phosphohistidine_dom_sf"/>
</dbReference>
<feature type="domain" description="GAF" evidence="14">
    <location>
        <begin position="29"/>
        <end position="171"/>
    </location>
</feature>
<dbReference type="EC" id="2.7.3.9" evidence="5"/>
<comment type="caution">
    <text evidence="15">The sequence shown here is derived from an EMBL/GenBank/DDBJ whole genome shotgun (WGS) entry which is preliminary data.</text>
</comment>
<dbReference type="InterPro" id="IPR040442">
    <property type="entry name" value="Pyrv_kinase-like_dom_sf"/>
</dbReference>
<reference evidence="16" key="1">
    <citation type="journal article" date="2019" name="Int. J. Syst. Evol. Microbiol.">
        <title>The Global Catalogue of Microorganisms (GCM) 10K type strain sequencing project: providing services to taxonomists for standard genome sequencing and annotation.</title>
        <authorList>
            <consortium name="The Broad Institute Genomics Platform"/>
            <consortium name="The Broad Institute Genome Sequencing Center for Infectious Disease"/>
            <person name="Wu L."/>
            <person name="Ma J."/>
        </authorList>
    </citation>
    <scope>NUCLEOTIDE SEQUENCE [LARGE SCALE GENOMIC DNA]</scope>
    <source>
        <strain evidence="16">CGMCC 1.15341</strain>
    </source>
</reference>
<keyword evidence="8" id="KW-0762">Sugar transport</keyword>
<dbReference type="InterPro" id="IPR036618">
    <property type="entry name" value="PtsI_HPr-bd_sf"/>
</dbReference>
<dbReference type="PROSITE" id="PS00742">
    <property type="entry name" value="PEP_ENZYMES_2"/>
    <property type="match status" value="1"/>
</dbReference>
<dbReference type="SUPFAM" id="SSF52009">
    <property type="entry name" value="Phosphohistidine domain"/>
    <property type="match status" value="1"/>
</dbReference>
<evidence type="ECO:0000256" key="5">
    <source>
        <dbReference type="ARBA" id="ARBA00012232"/>
    </source>
</evidence>
<dbReference type="Pfam" id="PF02896">
    <property type="entry name" value="PEP-utilizers_C"/>
    <property type="match status" value="1"/>
</dbReference>
<protein>
    <recommendedName>
        <fullName evidence="5">phosphoenolpyruvate--protein phosphotransferase</fullName>
        <ecNumber evidence="5">2.7.3.9</ecNumber>
    </recommendedName>
</protein>
<evidence type="ECO:0000313" key="15">
    <source>
        <dbReference type="EMBL" id="GGC11866.1"/>
    </source>
</evidence>
<keyword evidence="16" id="KW-1185">Reference proteome</keyword>
<dbReference type="InterPro" id="IPR003018">
    <property type="entry name" value="GAF"/>
</dbReference>
<dbReference type="SUPFAM" id="SSF55781">
    <property type="entry name" value="GAF domain-like"/>
    <property type="match status" value="1"/>
</dbReference>
<keyword evidence="6" id="KW-0813">Transport</keyword>
<keyword evidence="11" id="KW-0479">Metal-binding</keyword>
<organism evidence="15 16">
    <name type="scientific">Marinobacterium zhoushanense</name>
    <dbReference type="NCBI Taxonomy" id="1679163"/>
    <lineage>
        <taxon>Bacteria</taxon>
        <taxon>Pseudomonadati</taxon>
        <taxon>Pseudomonadota</taxon>
        <taxon>Gammaproteobacteria</taxon>
        <taxon>Oceanospirillales</taxon>
        <taxon>Oceanospirillaceae</taxon>
        <taxon>Marinobacterium</taxon>
    </lineage>
</organism>
<dbReference type="SUPFAM" id="SSF47831">
    <property type="entry name" value="Enzyme I of the PEP:sugar phosphotransferase system HPr-binding (sub)domain"/>
    <property type="match status" value="1"/>
</dbReference>
<dbReference type="Pfam" id="PF05524">
    <property type="entry name" value="PEP-utilisers_N"/>
    <property type="match status" value="1"/>
</dbReference>
<comment type="subcellular location">
    <subcellularLocation>
        <location evidence="3">Cytoplasm</location>
    </subcellularLocation>
</comment>
<dbReference type="SMART" id="SM00065">
    <property type="entry name" value="GAF"/>
    <property type="match status" value="1"/>
</dbReference>
<dbReference type="Gene3D" id="1.10.274.10">
    <property type="entry name" value="PtsI, HPr-binding domain"/>
    <property type="match status" value="1"/>
</dbReference>
<gene>
    <name evidence="15" type="primary">ptsP</name>
    <name evidence="15" type="ORF">GCM10011352_42880</name>
</gene>
<evidence type="ECO:0000259" key="14">
    <source>
        <dbReference type="SMART" id="SM00065"/>
    </source>
</evidence>
<evidence type="ECO:0000256" key="8">
    <source>
        <dbReference type="ARBA" id="ARBA00022597"/>
    </source>
</evidence>
<dbReference type="SUPFAM" id="SSF51621">
    <property type="entry name" value="Phosphoenolpyruvate/pyruvate domain"/>
    <property type="match status" value="1"/>
</dbReference>
<evidence type="ECO:0000313" key="16">
    <source>
        <dbReference type="Proteomes" id="UP000629025"/>
    </source>
</evidence>
<evidence type="ECO:0000256" key="7">
    <source>
        <dbReference type="ARBA" id="ARBA00022490"/>
    </source>
</evidence>
<comment type="cofactor">
    <cofactor evidence="2">
        <name>Mg(2+)</name>
        <dbReference type="ChEBI" id="CHEBI:18420"/>
    </cofactor>
</comment>
<dbReference type="Proteomes" id="UP000629025">
    <property type="component" value="Unassembled WGS sequence"/>
</dbReference>
<comment type="catalytic activity">
    <reaction evidence="1">
        <text>L-histidyl-[protein] + phosphoenolpyruvate = N(pros)-phospho-L-histidyl-[protein] + pyruvate</text>
        <dbReference type="Rhea" id="RHEA:23880"/>
        <dbReference type="Rhea" id="RHEA-COMP:9745"/>
        <dbReference type="Rhea" id="RHEA-COMP:9746"/>
        <dbReference type="ChEBI" id="CHEBI:15361"/>
        <dbReference type="ChEBI" id="CHEBI:29979"/>
        <dbReference type="ChEBI" id="CHEBI:58702"/>
        <dbReference type="ChEBI" id="CHEBI:64837"/>
        <dbReference type="EC" id="2.7.3.9"/>
    </reaction>
</comment>
<dbReference type="InterPro" id="IPR000121">
    <property type="entry name" value="PEP_util_C"/>
</dbReference>
<dbReference type="InterPro" id="IPR015813">
    <property type="entry name" value="Pyrv/PenolPyrv_kinase-like_dom"/>
</dbReference>
<dbReference type="EMBL" id="BMIJ01000013">
    <property type="protein sequence ID" value="GGC11866.1"/>
    <property type="molecule type" value="Genomic_DNA"/>
</dbReference>
<dbReference type="InterPro" id="IPR006318">
    <property type="entry name" value="PTS_EI-like"/>
</dbReference>
<evidence type="ECO:0000256" key="4">
    <source>
        <dbReference type="ARBA" id="ARBA00007837"/>
    </source>
</evidence>
<dbReference type="NCBIfam" id="NF008283">
    <property type="entry name" value="PRK11061.1"/>
    <property type="match status" value="1"/>
</dbReference>
<dbReference type="PANTHER" id="PTHR46244">
    <property type="entry name" value="PHOSPHOENOLPYRUVATE-PROTEIN PHOSPHOTRANSFERASE"/>
    <property type="match status" value="1"/>
</dbReference>
<keyword evidence="7" id="KW-0963">Cytoplasm</keyword>
<dbReference type="InterPro" id="IPR008731">
    <property type="entry name" value="PTS_EIN"/>
</dbReference>
<name>A0ABQ1KXN4_9GAMM</name>
<evidence type="ECO:0000256" key="3">
    <source>
        <dbReference type="ARBA" id="ARBA00004496"/>
    </source>
</evidence>
<proteinExistence type="inferred from homology"/>
<dbReference type="Gene3D" id="3.30.450.40">
    <property type="match status" value="1"/>
</dbReference>
<dbReference type="Pfam" id="PF00391">
    <property type="entry name" value="PEP-utilizers"/>
    <property type="match status" value="1"/>
</dbReference>
<keyword evidence="10" id="KW-0598">Phosphotransferase system</keyword>
<evidence type="ECO:0000256" key="1">
    <source>
        <dbReference type="ARBA" id="ARBA00000683"/>
    </source>
</evidence>
<evidence type="ECO:0000256" key="10">
    <source>
        <dbReference type="ARBA" id="ARBA00022683"/>
    </source>
</evidence>
<dbReference type="Gene3D" id="3.50.30.10">
    <property type="entry name" value="Phosphohistidine domain"/>
    <property type="match status" value="1"/>
</dbReference>
<keyword evidence="12" id="KW-0418">Kinase</keyword>
<keyword evidence="9" id="KW-0808">Transferase</keyword>
<evidence type="ECO:0000256" key="13">
    <source>
        <dbReference type="ARBA" id="ARBA00022842"/>
    </source>
</evidence>
<dbReference type="InterPro" id="IPR029016">
    <property type="entry name" value="GAF-like_dom_sf"/>
</dbReference>
<dbReference type="InterPro" id="IPR023151">
    <property type="entry name" value="PEP_util_CS"/>
</dbReference>
<dbReference type="InterPro" id="IPR050499">
    <property type="entry name" value="PEP-utilizing_PTS_enzyme"/>
</dbReference>
<sequence length="764" mass="83300">MIREPASHSSLLLTTRFDAIVQSLGAALDLDSALQGIVQDVRNVFQVDICLLYLSDPARPELQRLMASDGLEAHAGPPLQHAFADTLANLVAERSEPVNLCDSQASPDHQDANCQGYLGVPIMHQGVLLGVLVVQQKARYRFSESELASLATLAAQIAGGIQLAKARGRINSGASGDLSAAPFFEGVIGAPGIAFGTGHVVYAKAELARIPDRDVTDIDAEIALFQAAVSHVANELDRIAEEQGGGLTAEDRTLFRAYAMIARSDELVTSTLAGIRQGNWAAGALRNSIQEHARYFEAMEDPYLRERADDIRDIGRALLNELQTLEPVEERYPARAILVGEDLSPLDLAAVKGAHLVAVISGHGSRLSHLAILARSMGIPAVMGLADTLPLNSLHGKSLIVDGYEGRLYIEPDANLKREYRNIAARERRLSKKLRHLRDQTAQTPDGFRIPLYTNAGLLSDLNPSLAAGSEGIGLYRTEYPFMVRDSFPTEEEQYTLYRKILQTFHPRPVTLRTLDIGGDKPLTYFPIQETNPFLGWRGIRISLDHPEMFLTQIRAMLRASSGLDNLSLLLPMISRVEDLDEALILIQRARQELEQEGHSVTQPLLGAMIEVPSAVFQVEALARRVDFLSVGTNDLTQYLLAVDRNNERVARWFDALHPAVIQALLRIIRAGKRCGIPVSVCGEAAGDPAVALLLIGMGVSSLSLSAGDLPRIKWAIHSFSRQRARALLRQSLQLEQASAIRTLLTQALVDAGLEGLVHPGNSS</sequence>
<comment type="similarity">
    <text evidence="4">Belongs to the PEP-utilizing enzyme family.</text>
</comment>
<accession>A0ABQ1KXN4</accession>
<dbReference type="NCBIfam" id="TIGR01417">
    <property type="entry name" value="PTS_I_fam"/>
    <property type="match status" value="1"/>
</dbReference>
<evidence type="ECO:0000256" key="9">
    <source>
        <dbReference type="ARBA" id="ARBA00022679"/>
    </source>
</evidence>
<evidence type="ECO:0000256" key="11">
    <source>
        <dbReference type="ARBA" id="ARBA00022723"/>
    </source>
</evidence>
<dbReference type="RefSeq" id="WP_188752313.1">
    <property type="nucleotide sequence ID" value="NZ_BMIJ01000013.1"/>
</dbReference>
<dbReference type="PRINTS" id="PR01736">
    <property type="entry name" value="PHPHTRNFRASE"/>
</dbReference>
<dbReference type="Gene3D" id="3.20.20.60">
    <property type="entry name" value="Phosphoenolpyruvate-binding domains"/>
    <property type="match status" value="1"/>
</dbReference>
<keyword evidence="13" id="KW-0460">Magnesium</keyword>